<evidence type="ECO:0000313" key="4">
    <source>
        <dbReference type="Proteomes" id="UP000241818"/>
    </source>
</evidence>
<feature type="domain" description="2EXR" evidence="2">
    <location>
        <begin position="29"/>
        <end position="138"/>
    </location>
</feature>
<dbReference type="Proteomes" id="UP000241818">
    <property type="component" value="Unassembled WGS sequence"/>
</dbReference>
<feature type="region of interest" description="Disordered" evidence="1">
    <location>
        <begin position="396"/>
        <end position="415"/>
    </location>
</feature>
<feature type="compositionally biased region" description="Acidic residues" evidence="1">
    <location>
        <begin position="267"/>
        <end position="291"/>
    </location>
</feature>
<feature type="compositionally biased region" description="Acidic residues" evidence="1">
    <location>
        <begin position="341"/>
        <end position="378"/>
    </location>
</feature>
<dbReference type="InParanoid" id="A0A2T3APA2"/>
<proteinExistence type="predicted"/>
<dbReference type="RefSeq" id="XP_024716460.1">
    <property type="nucleotide sequence ID" value="XM_024864898.1"/>
</dbReference>
<protein>
    <recommendedName>
        <fullName evidence="2">2EXR domain-containing protein</fullName>
    </recommendedName>
</protein>
<dbReference type="Pfam" id="PF20150">
    <property type="entry name" value="2EXR"/>
    <property type="match status" value="1"/>
</dbReference>
<sequence>MHRPKKFDPPWIDFFTNPCPYFLSQTKQFQCFSKLPKELQLMIWKEAIADGRIVPINLHFDVDKMVPLLRRYSDWEGRARFLASGEFRQLLSLRPADRPPAVMSACRDSRAMAKKVLSPAFAAQTNSRMFFNFSKDVLHFQWDSAARLFCERSPNFGISRTHLESMRSLALSFNAIPNIVLFILIFRAFTKLKEVVIISDVPDTEKQPFDLAVEMNNVWGSLMNKKAAIAAMIEANGGKGREWKMPKYRFVRTADLPDILDWHNVVEVEDEDKTEAGSEDGSEADDAEAEADTGAVADTAAGANSGVIADIAAEANTEVVANTAVGANTGDGINTHGGTDTGDEVEVDSEDEIDSENEADSEEQFYSGEDEVDSEDEVYYSAEDSEDEFVFEDEFFSEEDEVDSRDDAEGFDEDQDDYLFGNASMFDDDFIFNTSSPY</sequence>
<accession>A0A2T3APA2</accession>
<keyword evidence="4" id="KW-1185">Reference proteome</keyword>
<organism evidence="3 4">
    <name type="scientific">Amorphotheca resinae ATCC 22711</name>
    <dbReference type="NCBI Taxonomy" id="857342"/>
    <lineage>
        <taxon>Eukaryota</taxon>
        <taxon>Fungi</taxon>
        <taxon>Dikarya</taxon>
        <taxon>Ascomycota</taxon>
        <taxon>Pezizomycotina</taxon>
        <taxon>Leotiomycetes</taxon>
        <taxon>Helotiales</taxon>
        <taxon>Amorphothecaceae</taxon>
        <taxon>Amorphotheca</taxon>
    </lineage>
</organism>
<dbReference type="InterPro" id="IPR045518">
    <property type="entry name" value="2EXR"/>
</dbReference>
<dbReference type="STRING" id="857342.A0A2T3APA2"/>
<feature type="region of interest" description="Disordered" evidence="1">
    <location>
        <begin position="327"/>
        <end position="378"/>
    </location>
</feature>
<dbReference type="OrthoDB" id="3546385at2759"/>
<dbReference type="PANTHER" id="PTHR35910:SF6">
    <property type="entry name" value="2EXR DOMAIN-CONTAINING PROTEIN"/>
    <property type="match status" value="1"/>
</dbReference>
<dbReference type="AlphaFoldDB" id="A0A2T3APA2"/>
<dbReference type="PANTHER" id="PTHR35910">
    <property type="entry name" value="2EXR DOMAIN-CONTAINING PROTEIN"/>
    <property type="match status" value="1"/>
</dbReference>
<gene>
    <name evidence="3" type="ORF">M430DRAFT_23424</name>
</gene>
<evidence type="ECO:0000313" key="3">
    <source>
        <dbReference type="EMBL" id="PSS06730.1"/>
    </source>
</evidence>
<name>A0A2T3APA2_AMORE</name>
<feature type="region of interest" description="Disordered" evidence="1">
    <location>
        <begin position="267"/>
        <end position="293"/>
    </location>
</feature>
<dbReference type="GeneID" id="36572979"/>
<evidence type="ECO:0000256" key="1">
    <source>
        <dbReference type="SAM" id="MobiDB-lite"/>
    </source>
</evidence>
<reference evidence="3 4" key="1">
    <citation type="journal article" date="2018" name="New Phytol.">
        <title>Comparative genomics and transcriptomics depict ericoid mycorrhizal fungi as versatile saprotrophs and plant mutualists.</title>
        <authorList>
            <person name="Martino E."/>
            <person name="Morin E."/>
            <person name="Grelet G.A."/>
            <person name="Kuo A."/>
            <person name="Kohler A."/>
            <person name="Daghino S."/>
            <person name="Barry K.W."/>
            <person name="Cichocki N."/>
            <person name="Clum A."/>
            <person name="Dockter R.B."/>
            <person name="Hainaut M."/>
            <person name="Kuo R.C."/>
            <person name="LaButti K."/>
            <person name="Lindahl B.D."/>
            <person name="Lindquist E.A."/>
            <person name="Lipzen A."/>
            <person name="Khouja H.R."/>
            <person name="Magnuson J."/>
            <person name="Murat C."/>
            <person name="Ohm R.A."/>
            <person name="Singer S.W."/>
            <person name="Spatafora J.W."/>
            <person name="Wang M."/>
            <person name="Veneault-Fourrey C."/>
            <person name="Henrissat B."/>
            <person name="Grigoriev I.V."/>
            <person name="Martin F.M."/>
            <person name="Perotto S."/>
        </authorList>
    </citation>
    <scope>NUCLEOTIDE SEQUENCE [LARGE SCALE GENOMIC DNA]</scope>
    <source>
        <strain evidence="3 4">ATCC 22711</strain>
    </source>
</reference>
<dbReference type="EMBL" id="KZ679020">
    <property type="protein sequence ID" value="PSS06730.1"/>
    <property type="molecule type" value="Genomic_DNA"/>
</dbReference>
<evidence type="ECO:0000259" key="2">
    <source>
        <dbReference type="Pfam" id="PF20150"/>
    </source>
</evidence>